<dbReference type="AlphaFoldDB" id="M3C710"/>
<evidence type="ECO:0000256" key="1">
    <source>
        <dbReference type="ARBA" id="ARBA00000900"/>
    </source>
</evidence>
<keyword evidence="8 21" id="KW-0732">Signal</keyword>
<dbReference type="RefSeq" id="XP_016764152.1">
    <property type="nucleotide sequence ID" value="XM_016909565.1"/>
</dbReference>
<comment type="pathway">
    <text evidence="3">Protein modification; protein ubiquitination.</text>
</comment>
<organism evidence="23 24">
    <name type="scientific">Sphaerulina musiva (strain SO2202)</name>
    <name type="common">Poplar stem canker fungus</name>
    <name type="synonym">Septoria musiva</name>
    <dbReference type="NCBI Taxonomy" id="692275"/>
    <lineage>
        <taxon>Eukaryota</taxon>
        <taxon>Fungi</taxon>
        <taxon>Dikarya</taxon>
        <taxon>Ascomycota</taxon>
        <taxon>Pezizomycotina</taxon>
        <taxon>Dothideomycetes</taxon>
        <taxon>Dothideomycetidae</taxon>
        <taxon>Mycosphaerellales</taxon>
        <taxon>Mycosphaerellaceae</taxon>
        <taxon>Sphaerulina</taxon>
    </lineage>
</organism>
<dbReference type="PROSITE" id="PS50089">
    <property type="entry name" value="ZF_RING_2"/>
    <property type="match status" value="1"/>
</dbReference>
<feature type="transmembrane region" description="Helical" evidence="20">
    <location>
        <begin position="383"/>
        <end position="401"/>
    </location>
</feature>
<evidence type="ECO:0000256" key="21">
    <source>
        <dbReference type="SAM" id="SignalP"/>
    </source>
</evidence>
<dbReference type="InterPro" id="IPR013083">
    <property type="entry name" value="Znf_RING/FYVE/PHD"/>
</dbReference>
<dbReference type="GeneID" id="27906702"/>
<evidence type="ECO:0000256" key="2">
    <source>
        <dbReference type="ARBA" id="ARBA00004127"/>
    </source>
</evidence>
<feature type="transmembrane region" description="Helical" evidence="20">
    <location>
        <begin position="613"/>
        <end position="634"/>
    </location>
</feature>
<proteinExistence type="predicted"/>
<dbReference type="GO" id="GO:0016567">
    <property type="term" value="P:protein ubiquitination"/>
    <property type="evidence" value="ECO:0007669"/>
    <property type="project" value="UniProtKB-UniPathway"/>
</dbReference>
<dbReference type="Gene3D" id="3.30.40.10">
    <property type="entry name" value="Zinc/RING finger domain, C3HC4 (zinc finger)"/>
    <property type="match status" value="1"/>
</dbReference>
<evidence type="ECO:0000256" key="19">
    <source>
        <dbReference type="PROSITE-ProRule" id="PRU00175"/>
    </source>
</evidence>
<keyword evidence="6 20" id="KW-0812">Transmembrane</keyword>
<dbReference type="GO" id="GO:0044695">
    <property type="term" value="C:Dsc E3 ubiquitin ligase complex"/>
    <property type="evidence" value="ECO:0007669"/>
    <property type="project" value="TreeGrafter"/>
</dbReference>
<dbReference type="InterPro" id="IPR050731">
    <property type="entry name" value="HRD1_E3_ubiq-ligases"/>
</dbReference>
<dbReference type="UniPathway" id="UPA00143"/>
<dbReference type="PANTHER" id="PTHR22763:SF162">
    <property type="entry name" value="TRANSMEMBRANE E3 UBIQUITIN-PROTEIN LIGASE 1"/>
    <property type="match status" value="1"/>
</dbReference>
<feature type="transmembrane region" description="Helical" evidence="20">
    <location>
        <begin position="413"/>
        <end position="434"/>
    </location>
</feature>
<evidence type="ECO:0000256" key="14">
    <source>
        <dbReference type="ARBA" id="ARBA00056116"/>
    </source>
</evidence>
<comment type="subunit">
    <text evidence="15">Component of the DSC E3 ubiquitin ligase complex composed of dscA, dscB, dscC and dscD.</text>
</comment>
<protein>
    <recommendedName>
        <fullName evidence="16">DSC E3 ubiquitin ligase complex subunit A</fullName>
        <ecNumber evidence="4">2.3.2.27</ecNumber>
    </recommendedName>
    <alternativeName>
        <fullName evidence="17">Defective for SREBP cleavage protein A</fullName>
    </alternativeName>
    <alternativeName>
        <fullName evidence="18">RING-type E3 ubiquitin transferase dscA</fullName>
    </alternativeName>
</protein>
<dbReference type="GO" id="GO:0012505">
    <property type="term" value="C:endomembrane system"/>
    <property type="evidence" value="ECO:0007669"/>
    <property type="project" value="UniProtKB-SubCell"/>
</dbReference>
<dbReference type="GO" id="GO:0008270">
    <property type="term" value="F:zinc ion binding"/>
    <property type="evidence" value="ECO:0007669"/>
    <property type="project" value="UniProtKB-KW"/>
</dbReference>
<dbReference type="Pfam" id="PF11145">
    <property type="entry name" value="DUF2921"/>
    <property type="match status" value="2"/>
</dbReference>
<dbReference type="InterPro" id="IPR021319">
    <property type="entry name" value="DUF2921"/>
</dbReference>
<gene>
    <name evidence="23" type="ORF">SEPMUDRAFT_61517</name>
</gene>
<dbReference type="InterPro" id="IPR001841">
    <property type="entry name" value="Znf_RING"/>
</dbReference>
<keyword evidence="7" id="KW-0479">Metal-binding</keyword>
<evidence type="ECO:0000256" key="7">
    <source>
        <dbReference type="ARBA" id="ARBA00022723"/>
    </source>
</evidence>
<dbReference type="Pfam" id="PF12678">
    <property type="entry name" value="zf-rbx1"/>
    <property type="match status" value="1"/>
</dbReference>
<keyword evidence="10" id="KW-0833">Ubl conjugation pathway</keyword>
<evidence type="ECO:0000256" key="12">
    <source>
        <dbReference type="ARBA" id="ARBA00022989"/>
    </source>
</evidence>
<feature type="chain" id="PRO_5004031782" description="DSC E3 ubiquitin ligase complex subunit A" evidence="21">
    <location>
        <begin position="25"/>
        <end position="815"/>
    </location>
</feature>
<dbReference type="PANTHER" id="PTHR22763">
    <property type="entry name" value="RING ZINC FINGER PROTEIN"/>
    <property type="match status" value="1"/>
</dbReference>
<evidence type="ECO:0000256" key="18">
    <source>
        <dbReference type="ARBA" id="ARBA00082128"/>
    </source>
</evidence>
<evidence type="ECO:0000256" key="16">
    <source>
        <dbReference type="ARBA" id="ARBA00071072"/>
    </source>
</evidence>
<keyword evidence="13 20" id="KW-0472">Membrane</keyword>
<feature type="domain" description="RING-type" evidence="22">
    <location>
        <begin position="748"/>
        <end position="809"/>
    </location>
</feature>
<name>M3C710_SPHMS</name>
<evidence type="ECO:0000256" key="6">
    <source>
        <dbReference type="ARBA" id="ARBA00022692"/>
    </source>
</evidence>
<evidence type="ECO:0000256" key="20">
    <source>
        <dbReference type="SAM" id="Phobius"/>
    </source>
</evidence>
<dbReference type="EC" id="2.3.2.27" evidence="4"/>
<dbReference type="Proteomes" id="UP000016931">
    <property type="component" value="Unassembled WGS sequence"/>
</dbReference>
<keyword evidence="11" id="KW-0862">Zinc</keyword>
<dbReference type="EMBL" id="KB456261">
    <property type="protein sequence ID" value="EMF16031.1"/>
    <property type="molecule type" value="Genomic_DNA"/>
</dbReference>
<evidence type="ECO:0000256" key="13">
    <source>
        <dbReference type="ARBA" id="ARBA00023136"/>
    </source>
</evidence>
<evidence type="ECO:0000313" key="24">
    <source>
        <dbReference type="Proteomes" id="UP000016931"/>
    </source>
</evidence>
<accession>M3C710</accession>
<evidence type="ECO:0000256" key="10">
    <source>
        <dbReference type="ARBA" id="ARBA00022786"/>
    </source>
</evidence>
<evidence type="ECO:0000313" key="23">
    <source>
        <dbReference type="EMBL" id="EMF16031.1"/>
    </source>
</evidence>
<reference evidence="23 24" key="1">
    <citation type="journal article" date="2012" name="PLoS Pathog.">
        <title>Diverse lifestyles and strategies of plant pathogenesis encoded in the genomes of eighteen Dothideomycetes fungi.</title>
        <authorList>
            <person name="Ohm R.A."/>
            <person name="Feau N."/>
            <person name="Henrissat B."/>
            <person name="Schoch C.L."/>
            <person name="Horwitz B.A."/>
            <person name="Barry K.W."/>
            <person name="Condon B.J."/>
            <person name="Copeland A.C."/>
            <person name="Dhillon B."/>
            <person name="Glaser F."/>
            <person name="Hesse C.N."/>
            <person name="Kosti I."/>
            <person name="LaButti K."/>
            <person name="Lindquist E.A."/>
            <person name="Lucas S."/>
            <person name="Salamov A.A."/>
            <person name="Bradshaw R.E."/>
            <person name="Ciuffetti L."/>
            <person name="Hamelin R.C."/>
            <person name="Kema G.H.J."/>
            <person name="Lawrence C."/>
            <person name="Scott J.A."/>
            <person name="Spatafora J.W."/>
            <person name="Turgeon B.G."/>
            <person name="de Wit P.J.G.M."/>
            <person name="Zhong S."/>
            <person name="Goodwin S.B."/>
            <person name="Grigoriev I.V."/>
        </authorList>
    </citation>
    <scope>NUCLEOTIDE SEQUENCE [LARGE SCALE GENOMIC DNA]</scope>
    <source>
        <strain evidence="23 24">SO2202</strain>
    </source>
</reference>
<evidence type="ECO:0000256" key="8">
    <source>
        <dbReference type="ARBA" id="ARBA00022729"/>
    </source>
</evidence>
<dbReference type="HOGENOM" id="CLU_010475_0_0_1"/>
<feature type="transmembrane region" description="Helical" evidence="20">
    <location>
        <begin position="446"/>
        <end position="471"/>
    </location>
</feature>
<evidence type="ECO:0000256" key="5">
    <source>
        <dbReference type="ARBA" id="ARBA00022679"/>
    </source>
</evidence>
<sequence>MADRRGVLLPLIFFTWIYFNSQIAQPSSRYNFGPTIEDAIAEEQRQLWAIGNSSWDADFRREGAAANLTGLEADRGYAWDALPVIRGRAQEQLEYALGDWGKAALEGDAQGRNPIPLYSNVTGYVLGKWRHSSLQEGVSIPQLNLTEYMPRDPFGQPTFARNFERNVTGRSGEVTVRFKQYEGTFMEHSTTEMGVSLALTDDETYDEWQIQLHGTYDIRTGSGVFVTTSDKFGGIFALPYLALSKHTFEVTRSLLNSSISHEISRQMLGQSDQLNPWTSKIADIGTDFVWPKCELVLYLQQMATATNMEYGSAVLRSLERELRFPTGAITPAAPPLRFSMLAFSPDCGYVLESQGPPNAFAQDGDHLVGPKLEMRFKHTRRHLLAYTFVLFAQLFLLMRQMREASTPSTRSRISFYTTVLLVLGDGYITMSLVVASSEVPGLVVQFAGAGFIAFINVALFGMSFVRSIWLVQEPERERAMRAEVEEELQREQRLLEQPTPGTFPQPAPPAAPVDTGATPIFFMPSDQEGLLPVLENAPPRNVDAIVAARMPTFGSIYVRTYALLVAIIFLSLFAGSWPAPVRRVFYTLLSVCSVSFWIPQIARNVQRNCRHALQWEFVVGQSVLRLVPFAYLYIYKDNVVFAEQDYYSMILLILWVWIQLVLLGSQELIGPRWFIRSKWAPDAYDYHPVLREDEEGGNMPIGFSEAAAVANDTVLTPASPDDERTPSRVRRASVAKETKEKGKRVFDCAICMQDLEVPVVEAGAPRDGGSLGANILARRTYMVTPCRHIFHSACLEGWMKFRLQCPICRETLPSL</sequence>
<comment type="subcellular location">
    <subcellularLocation>
        <location evidence="2">Endomembrane system</location>
        <topology evidence="2">Multi-pass membrane protein</topology>
    </subcellularLocation>
</comment>
<dbReference type="GO" id="GO:0043161">
    <property type="term" value="P:proteasome-mediated ubiquitin-dependent protein catabolic process"/>
    <property type="evidence" value="ECO:0007669"/>
    <property type="project" value="TreeGrafter"/>
</dbReference>
<evidence type="ECO:0000256" key="15">
    <source>
        <dbReference type="ARBA" id="ARBA00063126"/>
    </source>
</evidence>
<keyword evidence="12 20" id="KW-1133">Transmembrane helix</keyword>
<evidence type="ECO:0000256" key="9">
    <source>
        <dbReference type="ARBA" id="ARBA00022771"/>
    </source>
</evidence>
<dbReference type="OMA" id="LEGWMRF"/>
<feature type="signal peptide" evidence="21">
    <location>
        <begin position="1"/>
        <end position="24"/>
    </location>
</feature>
<evidence type="ECO:0000256" key="3">
    <source>
        <dbReference type="ARBA" id="ARBA00004906"/>
    </source>
</evidence>
<dbReference type="STRING" id="692275.M3C710"/>
<evidence type="ECO:0000256" key="11">
    <source>
        <dbReference type="ARBA" id="ARBA00022833"/>
    </source>
</evidence>
<dbReference type="OrthoDB" id="9984778at2759"/>
<feature type="transmembrane region" description="Helical" evidence="20">
    <location>
        <begin position="646"/>
        <end position="669"/>
    </location>
</feature>
<dbReference type="eggNOG" id="KOG0828">
    <property type="taxonomic scope" value="Eukaryota"/>
</dbReference>
<keyword evidence="9 19" id="KW-0863">Zinc-finger</keyword>
<dbReference type="InterPro" id="IPR024766">
    <property type="entry name" value="Znf_RING_H2"/>
</dbReference>
<keyword evidence="24" id="KW-1185">Reference proteome</keyword>
<comment type="catalytic activity">
    <reaction evidence="1">
        <text>S-ubiquitinyl-[E2 ubiquitin-conjugating enzyme]-L-cysteine + [acceptor protein]-L-lysine = [E2 ubiquitin-conjugating enzyme]-L-cysteine + N(6)-ubiquitinyl-[acceptor protein]-L-lysine.</text>
        <dbReference type="EC" id="2.3.2.27"/>
    </reaction>
</comment>
<dbReference type="SMART" id="SM00184">
    <property type="entry name" value="RING"/>
    <property type="match status" value="1"/>
</dbReference>
<evidence type="ECO:0000256" key="17">
    <source>
        <dbReference type="ARBA" id="ARBA00077885"/>
    </source>
</evidence>
<dbReference type="FunFam" id="3.30.40.10:FF:000626">
    <property type="entry name" value="Transmembrane ubiquitin ligase 1"/>
    <property type="match status" value="1"/>
</dbReference>
<dbReference type="GO" id="GO:0061630">
    <property type="term" value="F:ubiquitin protein ligase activity"/>
    <property type="evidence" value="ECO:0007669"/>
    <property type="project" value="UniProtKB-EC"/>
</dbReference>
<dbReference type="SUPFAM" id="SSF57850">
    <property type="entry name" value="RING/U-box"/>
    <property type="match status" value="1"/>
</dbReference>
<evidence type="ECO:0000259" key="22">
    <source>
        <dbReference type="PROSITE" id="PS50089"/>
    </source>
</evidence>
<evidence type="ECO:0000256" key="4">
    <source>
        <dbReference type="ARBA" id="ARBA00012483"/>
    </source>
</evidence>
<comment type="function">
    <text evidence="14">Catalytic component of the DSC E3 ubiquitin ligase complex which is required for the srbA transcriptional activator proteolytic cleavage to release the soluble transcription factor from the membrane in low oxygen or sterol conditions. Required for growth during hypoxia and triazole drug susceptibility, as well as for virulence in a murine model of invasive pulmonary aspergillosis (IPA).</text>
</comment>
<feature type="transmembrane region" description="Helical" evidence="20">
    <location>
        <begin position="556"/>
        <end position="577"/>
    </location>
</feature>
<keyword evidence="5" id="KW-0808">Transferase</keyword>